<keyword evidence="4" id="KW-0479">Metal-binding</keyword>
<feature type="compositionally biased region" description="Polar residues" evidence="7">
    <location>
        <begin position="301"/>
        <end position="323"/>
    </location>
</feature>
<dbReference type="InterPro" id="IPR002893">
    <property type="entry name" value="Znf_MYND"/>
</dbReference>
<keyword evidence="3" id="KW-0963">Cytoplasm</keyword>
<dbReference type="PANTHER" id="PTHR47442">
    <property type="entry name" value="MYND-TYPE ZINC FINGER PROTEIN MUB1"/>
    <property type="match status" value="1"/>
</dbReference>
<reference evidence="8" key="1">
    <citation type="submission" date="2016-04" db="EMBL/GenBank/DDBJ databases">
        <authorList>
            <person name="Nguyen H.D."/>
            <person name="Samba Siva P."/>
            <person name="Cullis J."/>
            <person name="Levesque C.A."/>
            <person name="Hambleton S."/>
        </authorList>
    </citation>
    <scope>NUCLEOTIDE SEQUENCE</scope>
    <source>
        <strain evidence="8">DAOMC 236416</strain>
    </source>
</reference>
<proteinExistence type="inferred from homology"/>
<dbReference type="Gene3D" id="6.10.140.2220">
    <property type="match status" value="1"/>
</dbReference>
<comment type="subcellular location">
    <subcellularLocation>
        <location evidence="1">Cytoplasm</location>
    </subcellularLocation>
</comment>
<feature type="region of interest" description="Disordered" evidence="7">
    <location>
        <begin position="570"/>
        <end position="612"/>
    </location>
</feature>
<feature type="compositionally biased region" description="Low complexity" evidence="7">
    <location>
        <begin position="290"/>
        <end position="300"/>
    </location>
</feature>
<dbReference type="InterPro" id="IPR051664">
    <property type="entry name" value="MYND-type_zinc_finger"/>
</dbReference>
<feature type="compositionally biased region" description="Low complexity" evidence="7">
    <location>
        <begin position="200"/>
        <end position="211"/>
    </location>
</feature>
<evidence type="ECO:0000256" key="1">
    <source>
        <dbReference type="ARBA" id="ARBA00004496"/>
    </source>
</evidence>
<keyword evidence="5" id="KW-0863">Zinc-finger</keyword>
<evidence type="ECO:0000256" key="3">
    <source>
        <dbReference type="ARBA" id="ARBA00022490"/>
    </source>
</evidence>
<evidence type="ECO:0000256" key="4">
    <source>
        <dbReference type="ARBA" id="ARBA00022723"/>
    </source>
</evidence>
<accession>A0A177T7E5</accession>
<feature type="compositionally biased region" description="Basic residues" evidence="7">
    <location>
        <begin position="463"/>
        <end position="476"/>
    </location>
</feature>
<dbReference type="GO" id="GO:0006511">
    <property type="term" value="P:ubiquitin-dependent protein catabolic process"/>
    <property type="evidence" value="ECO:0007669"/>
    <property type="project" value="TreeGrafter"/>
</dbReference>
<dbReference type="Pfam" id="PF01753">
    <property type="entry name" value="zf-MYND"/>
    <property type="match status" value="1"/>
</dbReference>
<name>A0A177T7E5_9BASI</name>
<feature type="compositionally biased region" description="Basic residues" evidence="7">
    <location>
        <begin position="188"/>
        <end position="199"/>
    </location>
</feature>
<feature type="compositionally biased region" description="Polar residues" evidence="7">
    <location>
        <begin position="595"/>
        <end position="609"/>
    </location>
</feature>
<feature type="region of interest" description="Disordered" evidence="7">
    <location>
        <begin position="443"/>
        <end position="480"/>
    </location>
</feature>
<feature type="region of interest" description="Disordered" evidence="7">
    <location>
        <begin position="523"/>
        <end position="558"/>
    </location>
</feature>
<organism evidence="8 9">
    <name type="scientific">Tilletia indica</name>
    <dbReference type="NCBI Taxonomy" id="43049"/>
    <lineage>
        <taxon>Eukaryota</taxon>
        <taxon>Fungi</taxon>
        <taxon>Dikarya</taxon>
        <taxon>Basidiomycota</taxon>
        <taxon>Ustilaginomycotina</taxon>
        <taxon>Exobasidiomycetes</taxon>
        <taxon>Tilletiales</taxon>
        <taxon>Tilletiaceae</taxon>
        <taxon>Tilletia</taxon>
    </lineage>
</organism>
<protein>
    <submittedName>
        <fullName evidence="8">Uncharacterized protein</fullName>
    </submittedName>
</protein>
<dbReference type="GO" id="GO:0008270">
    <property type="term" value="F:zinc ion binding"/>
    <property type="evidence" value="ECO:0007669"/>
    <property type="project" value="UniProtKB-KW"/>
</dbReference>
<evidence type="ECO:0000313" key="9">
    <source>
        <dbReference type="Proteomes" id="UP000077521"/>
    </source>
</evidence>
<keyword evidence="6" id="KW-0862">Zinc</keyword>
<dbReference type="EMBL" id="LWDF02000573">
    <property type="protein sequence ID" value="KAE8244794.1"/>
    <property type="molecule type" value="Genomic_DNA"/>
</dbReference>
<dbReference type="GO" id="GO:1990304">
    <property type="term" value="C:MUB1-RAD6-UBR2 ubiquitin ligase complex"/>
    <property type="evidence" value="ECO:0007669"/>
    <property type="project" value="TreeGrafter"/>
</dbReference>
<evidence type="ECO:0000256" key="7">
    <source>
        <dbReference type="SAM" id="MobiDB-lite"/>
    </source>
</evidence>
<keyword evidence="9" id="KW-1185">Reference proteome</keyword>
<dbReference type="GO" id="GO:0005737">
    <property type="term" value="C:cytoplasm"/>
    <property type="evidence" value="ECO:0007669"/>
    <property type="project" value="UniProtKB-SubCell"/>
</dbReference>
<feature type="region of interest" description="Disordered" evidence="7">
    <location>
        <begin position="861"/>
        <end position="928"/>
    </location>
</feature>
<gene>
    <name evidence="8" type="ORF">A4X13_0g6258</name>
</gene>
<evidence type="ECO:0000256" key="2">
    <source>
        <dbReference type="ARBA" id="ARBA00010655"/>
    </source>
</evidence>
<dbReference type="SUPFAM" id="SSF144232">
    <property type="entry name" value="HIT/MYND zinc finger-like"/>
    <property type="match status" value="1"/>
</dbReference>
<feature type="compositionally biased region" description="Acidic residues" evidence="7">
    <location>
        <begin position="385"/>
        <end position="401"/>
    </location>
</feature>
<feature type="compositionally biased region" description="Basic residues" evidence="7">
    <location>
        <begin position="279"/>
        <end position="289"/>
    </location>
</feature>
<evidence type="ECO:0000256" key="5">
    <source>
        <dbReference type="ARBA" id="ARBA00022771"/>
    </source>
</evidence>
<dbReference type="PANTHER" id="PTHR47442:SF1">
    <property type="entry name" value="MYND-TYPE ZINC FINGER PROTEIN MUB1"/>
    <property type="match status" value="1"/>
</dbReference>
<dbReference type="Proteomes" id="UP000077521">
    <property type="component" value="Unassembled WGS sequence"/>
</dbReference>
<feature type="compositionally biased region" description="Low complexity" evidence="7">
    <location>
        <begin position="884"/>
        <end position="908"/>
    </location>
</feature>
<sequence length="939" mass="99610">MRESNFSNPQLNRACVSITSAVYDRRAIDSTSTLPLINSLTHLAYLTSTSPRIREMVTLDGGLERLVQILQRVPLPPSPSRPATTQLIRSIWKWSLAFQCAVNIGVRGSENVRIRVVDAGMVPITVNVLESYLAALDQQLAPERTTRLAEKQQAQAAAAAAVQAGLAAAAAAMPYLGANAHSTESTPHPHRRQHQHRHQSQSATSDPQPSQSDDDSGVPSTAFSMDDDSSQPQSLNQQTPATASTVASSSSSRRNALHAVDPLLPNSSTTTTTAERSHPRTRSIRHRHASSSASTSALRSNTGTTIAPISSTSQQRDSSVDSSEPSHVRIPDEDIERPRSAQQSHHPQDGEDDAADHLHTPAATLRSRRHHRHHDQEQQQPTTDVDSEMGELPESNAEPDVDLSPATAGLGMGITSSNYYDYDFNRWMPTGLGVGVGVGVGGPLPTEEEGGNGSSSSNAGISSHRRNSNRNHHHARQQAAANLVQAVRQHHQDDAVTLMIDARGHPVGPTSASMRMEMEMELDDGGLLDGPGANANTAGQDATAHNNQNGSAAPPYSALPAGLRAQASVTAATAADMTGMETARPDRSEARMGRTLSTSSRNTATQAQENAGGLAVEATAEPPTTTAAGTFPASRPLPSIIYREEEVLLSLQLLAYVSKYPHVRELFHSPEVVDGRMPDWYSIVASAAVSTNGGNSSFSSEKDEEEAAMATAELLEMYAARSESWSPSGPARRTVFSIAERFTLKPSSTRSAVTKDSRLSVEIQYWAGVIMRNACRKDESRGGVRQCANMLCGKWEGFPREFAKCRRCRKAKYCSKQCQSKGWAMGHRHWCNSAKEEAEHDEALLGKGGVKESSAAVGAGAATAGTSSPVVVSDPMGDAHGAGSSSVSEMNSPSVGHLSAAGGDAVMSGSGGGGGSSPSRDADAGTAATPLAMDVDSYF</sequence>
<feature type="region of interest" description="Disordered" evidence="7">
    <location>
        <begin position="179"/>
        <end position="408"/>
    </location>
</feature>
<dbReference type="PROSITE" id="PS50865">
    <property type="entry name" value="ZF_MYND_2"/>
    <property type="match status" value="1"/>
</dbReference>
<feature type="compositionally biased region" description="Basic and acidic residues" evidence="7">
    <location>
        <begin position="583"/>
        <end position="592"/>
    </location>
</feature>
<feature type="compositionally biased region" description="Polar residues" evidence="7">
    <location>
        <begin position="534"/>
        <end position="551"/>
    </location>
</feature>
<reference evidence="8" key="2">
    <citation type="journal article" date="2019" name="IMA Fungus">
        <title>Genome sequencing and comparison of five Tilletia species to identify candidate genes for the detection of regulated species infecting wheat.</title>
        <authorList>
            <person name="Nguyen H.D.T."/>
            <person name="Sultana T."/>
            <person name="Kesanakurti P."/>
            <person name="Hambleton S."/>
        </authorList>
    </citation>
    <scope>NUCLEOTIDE SEQUENCE</scope>
    <source>
        <strain evidence="8">DAOMC 236416</strain>
    </source>
</reference>
<feature type="compositionally biased region" description="Low complexity" evidence="7">
    <location>
        <begin position="239"/>
        <end position="252"/>
    </location>
</feature>
<dbReference type="GO" id="GO:0007163">
    <property type="term" value="P:establishment or maintenance of cell polarity"/>
    <property type="evidence" value="ECO:0007669"/>
    <property type="project" value="TreeGrafter"/>
</dbReference>
<feature type="compositionally biased region" description="Basic and acidic residues" evidence="7">
    <location>
        <begin position="324"/>
        <end position="339"/>
    </location>
</feature>
<evidence type="ECO:0000313" key="8">
    <source>
        <dbReference type="EMBL" id="KAE8244794.1"/>
    </source>
</evidence>
<dbReference type="AlphaFoldDB" id="A0A177T7E5"/>
<comment type="similarity">
    <text evidence="2">Belongs to the MUB1/samB family.</text>
</comment>
<evidence type="ECO:0000256" key="6">
    <source>
        <dbReference type="ARBA" id="ARBA00022833"/>
    </source>
</evidence>
<comment type="caution">
    <text evidence="8">The sequence shown here is derived from an EMBL/GenBank/DDBJ whole genome shotgun (WGS) entry which is preliminary data.</text>
</comment>